<protein>
    <submittedName>
        <fullName evidence="1">Uncharacterized protein</fullName>
    </submittedName>
</protein>
<reference evidence="1 2" key="1">
    <citation type="submission" date="2018-01" db="EMBL/GenBank/DDBJ databases">
        <title>The draft genome sequence of Cohaesibacter sp. H1304.</title>
        <authorList>
            <person name="Wang N.-N."/>
            <person name="Du Z.-J."/>
        </authorList>
    </citation>
    <scope>NUCLEOTIDE SEQUENCE [LARGE SCALE GENOMIC DNA]</scope>
    <source>
        <strain evidence="1 2">H1304</strain>
    </source>
</reference>
<keyword evidence="2" id="KW-1185">Reference proteome</keyword>
<dbReference type="AlphaFoldDB" id="A0A2N5XNQ3"/>
<sequence>MSCPLVWGSLQISKQILQSASSFMFAADAQCADLITRMDIEINICEKSNAFLIYHLKQPTVAKNWNG</sequence>
<organism evidence="1 2">
    <name type="scientific">Cohaesibacter celericrescens</name>
    <dbReference type="NCBI Taxonomy" id="2067669"/>
    <lineage>
        <taxon>Bacteria</taxon>
        <taxon>Pseudomonadati</taxon>
        <taxon>Pseudomonadota</taxon>
        <taxon>Alphaproteobacteria</taxon>
        <taxon>Hyphomicrobiales</taxon>
        <taxon>Cohaesibacteraceae</taxon>
    </lineage>
</organism>
<gene>
    <name evidence="1" type="ORF">C0081_14680</name>
</gene>
<accession>A0A2N5XNQ3</accession>
<proteinExistence type="predicted"/>
<dbReference type="Proteomes" id="UP000234881">
    <property type="component" value="Unassembled WGS sequence"/>
</dbReference>
<evidence type="ECO:0000313" key="2">
    <source>
        <dbReference type="Proteomes" id="UP000234881"/>
    </source>
</evidence>
<name>A0A2N5XNQ3_9HYPH</name>
<comment type="caution">
    <text evidence="1">The sequence shown here is derived from an EMBL/GenBank/DDBJ whole genome shotgun (WGS) entry which is preliminary data.</text>
</comment>
<dbReference type="EMBL" id="PKUQ01000031">
    <property type="protein sequence ID" value="PLW76156.1"/>
    <property type="molecule type" value="Genomic_DNA"/>
</dbReference>
<evidence type="ECO:0000313" key="1">
    <source>
        <dbReference type="EMBL" id="PLW76156.1"/>
    </source>
</evidence>